<dbReference type="SUPFAM" id="SSF55961">
    <property type="entry name" value="Bet v1-like"/>
    <property type="match status" value="1"/>
</dbReference>
<organism evidence="1 2">
    <name type="scientific">Terrabacter aerolatus</name>
    <dbReference type="NCBI Taxonomy" id="422442"/>
    <lineage>
        <taxon>Bacteria</taxon>
        <taxon>Bacillati</taxon>
        <taxon>Actinomycetota</taxon>
        <taxon>Actinomycetes</taxon>
        <taxon>Micrococcales</taxon>
        <taxon>Intrasporangiaceae</taxon>
        <taxon>Terrabacter</taxon>
    </lineage>
</organism>
<sequence length="78" mass="8559">MTWQRTHSQHLAADPETVWSVVGDPRRWLEWCAAIHAVTLDGEPRSGGGRHSTSDVLREAGFPFAHPTLDGALDDLLG</sequence>
<gene>
    <name evidence="1" type="ORF">TAE01_16910</name>
</gene>
<dbReference type="AlphaFoldDB" id="A0A512D092"/>
<dbReference type="InterPro" id="IPR019587">
    <property type="entry name" value="Polyketide_cyclase/dehydratase"/>
</dbReference>
<evidence type="ECO:0000313" key="2">
    <source>
        <dbReference type="Proteomes" id="UP000321534"/>
    </source>
</evidence>
<comment type="caution">
    <text evidence="1">The sequence shown here is derived from an EMBL/GenBank/DDBJ whole genome shotgun (WGS) entry which is preliminary data.</text>
</comment>
<keyword evidence="2" id="KW-1185">Reference proteome</keyword>
<dbReference type="Gene3D" id="3.30.530.20">
    <property type="match status" value="1"/>
</dbReference>
<proteinExistence type="predicted"/>
<reference evidence="1 2" key="1">
    <citation type="submission" date="2019-07" db="EMBL/GenBank/DDBJ databases">
        <title>Whole genome shotgun sequence of Terrabacter aerolatus NBRC 106305.</title>
        <authorList>
            <person name="Hosoyama A."/>
            <person name="Uohara A."/>
            <person name="Ohji S."/>
            <person name="Ichikawa N."/>
        </authorList>
    </citation>
    <scope>NUCLEOTIDE SEQUENCE [LARGE SCALE GENOMIC DNA]</scope>
    <source>
        <strain evidence="1 2">NBRC 106305</strain>
    </source>
</reference>
<dbReference type="Pfam" id="PF10604">
    <property type="entry name" value="Polyketide_cyc2"/>
    <property type="match status" value="1"/>
</dbReference>
<protein>
    <submittedName>
        <fullName evidence="1">Uncharacterized protein</fullName>
    </submittedName>
</protein>
<dbReference type="EMBL" id="BJYX01000007">
    <property type="protein sequence ID" value="GEO29881.1"/>
    <property type="molecule type" value="Genomic_DNA"/>
</dbReference>
<accession>A0A512D092</accession>
<name>A0A512D092_9MICO</name>
<dbReference type="Proteomes" id="UP000321534">
    <property type="component" value="Unassembled WGS sequence"/>
</dbReference>
<dbReference type="InterPro" id="IPR023393">
    <property type="entry name" value="START-like_dom_sf"/>
</dbReference>
<dbReference type="OrthoDB" id="191189at2"/>
<evidence type="ECO:0000313" key="1">
    <source>
        <dbReference type="EMBL" id="GEO29881.1"/>
    </source>
</evidence>
<dbReference type="RefSeq" id="WP_147065374.1">
    <property type="nucleotide sequence ID" value="NZ_BAAARO010000026.1"/>
</dbReference>